<accession>D5ZZB5</accession>
<dbReference type="AlphaFoldDB" id="D5ZZB5"/>
<evidence type="ECO:0000313" key="2">
    <source>
        <dbReference type="EMBL" id="EFE69183.2"/>
    </source>
</evidence>
<gene>
    <name evidence="2" type="ORF">SSFG_04425</name>
</gene>
<proteinExistence type="predicted"/>
<name>D5ZZB5_STRV1</name>
<dbReference type="EMBL" id="DS999641">
    <property type="protein sequence ID" value="EFE69183.2"/>
    <property type="molecule type" value="Genomic_DNA"/>
</dbReference>
<feature type="region of interest" description="Disordered" evidence="1">
    <location>
        <begin position="108"/>
        <end position="137"/>
    </location>
</feature>
<evidence type="ECO:0000256" key="1">
    <source>
        <dbReference type="SAM" id="MobiDB-lite"/>
    </source>
</evidence>
<organism evidence="2 3">
    <name type="scientific">Streptomyces viridosporus (strain ATCC 14672 / DSM 40746 / JCM 4963 / KCTC 9882 / NRRL B-12104 / FH 1290)</name>
    <name type="common">Streptomyces ghanaensis</name>
    <dbReference type="NCBI Taxonomy" id="566461"/>
    <lineage>
        <taxon>Bacteria</taxon>
        <taxon>Bacillati</taxon>
        <taxon>Actinomycetota</taxon>
        <taxon>Actinomycetes</taxon>
        <taxon>Kitasatosporales</taxon>
        <taxon>Streptomycetaceae</taxon>
        <taxon>Streptomyces</taxon>
    </lineage>
</organism>
<protein>
    <submittedName>
        <fullName evidence="2">Predicted protein</fullName>
    </submittedName>
</protein>
<sequence>MAHRDPFVSLDVAPARSKPPGPTLVASSDHLPRGEHGGSVSSNVREAHVTRVTWASSVPGAPSPGWIFPRRVEHVFRNVPEVPTPAANKTFAMRSGYRVLGGRCDDRTAQCCDTQRQQRNGERGSPPWQRRPASPTR</sequence>
<dbReference type="Proteomes" id="UP000003824">
    <property type="component" value="Unassembled WGS sequence"/>
</dbReference>
<evidence type="ECO:0000313" key="3">
    <source>
        <dbReference type="Proteomes" id="UP000003824"/>
    </source>
</evidence>
<reference evidence="3" key="1">
    <citation type="submission" date="2008-12" db="EMBL/GenBank/DDBJ databases">
        <title>Annotation of Streptomyces ghanaensis ATCC 14672.</title>
        <authorList>
            <consortium name="The Broad Institute Genome Sequencing Platform"/>
            <consortium name="Broad Institute Microbial Sequencing Center"/>
            <person name="Fischbach M."/>
            <person name="Ward D."/>
            <person name="Young S."/>
            <person name="Kodira C.D."/>
            <person name="Zeng Q."/>
            <person name="Koehrsen M."/>
            <person name="Godfrey P."/>
            <person name="Alvarado L."/>
            <person name="Berlin A.M."/>
            <person name="Borenstein D."/>
            <person name="Chen Z."/>
            <person name="Engels R."/>
            <person name="Freedman E."/>
            <person name="Gellesch M."/>
            <person name="Goldberg J."/>
            <person name="Griggs A."/>
            <person name="Gujja S."/>
            <person name="Heiman D.I."/>
            <person name="Hepburn T.A."/>
            <person name="Howarth C."/>
            <person name="Jen D."/>
            <person name="Larson L."/>
            <person name="Lewis B."/>
            <person name="Mehta T."/>
            <person name="Park D."/>
            <person name="Pearson M."/>
            <person name="Roberts A."/>
            <person name="Saif S."/>
            <person name="Shea T.D."/>
            <person name="Shenoy N."/>
            <person name="Sisk P."/>
            <person name="Stolte C."/>
            <person name="Sykes S.N."/>
            <person name="Walk T."/>
            <person name="White J."/>
            <person name="Yandava C."/>
            <person name="Straight P."/>
            <person name="Clardy J."/>
            <person name="Hung D."/>
            <person name="Kolter R."/>
            <person name="Mekalanos J."/>
            <person name="Walker S."/>
            <person name="Walsh C.T."/>
            <person name="Wieland B.L.C."/>
            <person name="Ilzarbe M."/>
            <person name="Galagan J."/>
            <person name="Nusbaum C."/>
            <person name="Birren B."/>
        </authorList>
    </citation>
    <scope>NUCLEOTIDE SEQUENCE [LARGE SCALE GENOMIC DNA]</scope>
    <source>
        <strain evidence="3">ATCC 14672 / DSM 40746 / JCM 4963 / KCTC 9882 / NRRL B-12104 / FH 1290</strain>
    </source>
</reference>
<feature type="region of interest" description="Disordered" evidence="1">
    <location>
        <begin position="1"/>
        <end position="44"/>
    </location>
</feature>